<evidence type="ECO:0000313" key="1">
    <source>
        <dbReference type="EMBL" id="QFI74941.1"/>
    </source>
</evidence>
<dbReference type="EMBL" id="CP044543">
    <property type="protein sequence ID" value="QFI74941.1"/>
    <property type="molecule type" value="Genomic_DNA"/>
</dbReference>
<name>A0A5P6P9G9_9BRAD</name>
<evidence type="ECO:0000313" key="2">
    <source>
        <dbReference type="Proteomes" id="UP000325641"/>
    </source>
</evidence>
<dbReference type="InterPro" id="IPR006311">
    <property type="entry name" value="TAT_signal"/>
</dbReference>
<reference evidence="2" key="1">
    <citation type="submission" date="2019-10" db="EMBL/GenBank/DDBJ databases">
        <title>Complete Genome Sequence of Bradyrhizobium betae type strain PL7HG1T.</title>
        <authorList>
            <person name="Bromfield E.S.P."/>
            <person name="Cloutier S."/>
        </authorList>
    </citation>
    <scope>NUCLEOTIDE SEQUENCE [LARGE SCALE GENOMIC DNA]</scope>
    <source>
        <strain evidence="2">PL7HG1</strain>
    </source>
</reference>
<dbReference type="KEGG" id="bbet:F8237_22555"/>
<dbReference type="AlphaFoldDB" id="A0A5P6P9G9"/>
<organism evidence="1 2">
    <name type="scientific">Bradyrhizobium betae</name>
    <dbReference type="NCBI Taxonomy" id="244734"/>
    <lineage>
        <taxon>Bacteria</taxon>
        <taxon>Pseudomonadati</taxon>
        <taxon>Pseudomonadota</taxon>
        <taxon>Alphaproteobacteria</taxon>
        <taxon>Hyphomicrobiales</taxon>
        <taxon>Nitrobacteraceae</taxon>
        <taxon>Bradyrhizobium</taxon>
    </lineage>
</organism>
<proteinExistence type="predicted"/>
<protein>
    <recommendedName>
        <fullName evidence="3">Restriction endonuclease</fullName>
    </recommendedName>
</protein>
<dbReference type="Proteomes" id="UP000325641">
    <property type="component" value="Chromosome"/>
</dbReference>
<sequence length="219" mass="24132">MRFTTRRNVVSGLGLSGVLGLAGIRPAAADVVTIDQFKELIDGILATKGSLIAAGATVENGWEKWLQKAIIDTLAEKHITYDLAPEQHVYDNRDATADFVGNGPTKDNPNVAVTDKTFVVELKCQGRNASLFKAGLEIDCNKLRKREMNAAYQSARRYVFGVVVAWEPSKGTVESQLLPKGHGFQKYVPMKSRFQDQKQAANDKSTDRGGDLYWVEVTQ</sequence>
<gene>
    <name evidence="1" type="ORF">F8237_22555</name>
</gene>
<dbReference type="PROSITE" id="PS51318">
    <property type="entry name" value="TAT"/>
    <property type="match status" value="1"/>
</dbReference>
<evidence type="ECO:0008006" key="3">
    <source>
        <dbReference type="Google" id="ProtNLM"/>
    </source>
</evidence>
<accession>A0A5P6P9G9</accession>
<dbReference type="RefSeq" id="WP_151648012.1">
    <property type="nucleotide sequence ID" value="NZ_CP044543.1"/>
</dbReference>